<dbReference type="WBParaSite" id="RSKR_0000714200.1">
    <property type="protein sequence ID" value="RSKR_0000714200.1"/>
    <property type="gene ID" value="RSKR_0000714200"/>
</dbReference>
<protein>
    <submittedName>
        <fullName evidence="2">Glucuronosyltransferase</fullName>
    </submittedName>
</protein>
<accession>A0AC35U3K4</accession>
<evidence type="ECO:0000313" key="2">
    <source>
        <dbReference type="WBParaSite" id="RSKR_0000714200.1"/>
    </source>
</evidence>
<sequence>MFDQMVMIGLQMGVLDLPFPYELEIAKEKFSNGTFKTLDELRVVSQETINRIGNELFKKSCISRNSLINSLDSAGNITDIMRAILDRTDIKAERMDTIHIKYIFVTHGGLNSIHESAHAGVKLLVTPLFGDQKHNAKIVSEKVKIGITLTKEDVGVPEKLFDGLTKLMEEDSKISRNSFRLKEMIKNRPYNNKEVFIKTIDFAAKFEKLNLNMEEQDMPLYKYLLLDIILIIVLFPFVVIGLLYLLF</sequence>
<name>A0AC35U3K4_9BILA</name>
<dbReference type="Proteomes" id="UP000095286">
    <property type="component" value="Unplaced"/>
</dbReference>
<evidence type="ECO:0000313" key="1">
    <source>
        <dbReference type="Proteomes" id="UP000095286"/>
    </source>
</evidence>
<organism evidence="1 2">
    <name type="scientific">Rhabditophanes sp. KR3021</name>
    <dbReference type="NCBI Taxonomy" id="114890"/>
    <lineage>
        <taxon>Eukaryota</taxon>
        <taxon>Metazoa</taxon>
        <taxon>Ecdysozoa</taxon>
        <taxon>Nematoda</taxon>
        <taxon>Chromadorea</taxon>
        <taxon>Rhabditida</taxon>
        <taxon>Tylenchina</taxon>
        <taxon>Panagrolaimomorpha</taxon>
        <taxon>Strongyloidoidea</taxon>
        <taxon>Alloionematidae</taxon>
        <taxon>Rhabditophanes</taxon>
    </lineage>
</organism>
<proteinExistence type="predicted"/>
<reference evidence="2" key="1">
    <citation type="submission" date="2016-11" db="UniProtKB">
        <authorList>
            <consortium name="WormBaseParasite"/>
        </authorList>
    </citation>
    <scope>IDENTIFICATION</scope>
    <source>
        <strain evidence="2">KR3021</strain>
    </source>
</reference>